<dbReference type="EMBL" id="JACCBG010000001">
    <property type="protein sequence ID" value="NYD42246.1"/>
    <property type="molecule type" value="Genomic_DNA"/>
</dbReference>
<name>A0A7Y9JBI8_9ACTN</name>
<accession>A0A7Y9JBI8</accession>
<keyword evidence="1" id="KW-1133">Transmembrane helix</keyword>
<comment type="caution">
    <text evidence="3">The sequence shown here is derived from an EMBL/GenBank/DDBJ whole genome shotgun (WGS) entry which is preliminary data.</text>
</comment>
<evidence type="ECO:0000256" key="1">
    <source>
        <dbReference type="SAM" id="Phobius"/>
    </source>
</evidence>
<feature type="transmembrane region" description="Helical" evidence="1">
    <location>
        <begin position="12"/>
        <end position="33"/>
    </location>
</feature>
<evidence type="ECO:0000313" key="3">
    <source>
        <dbReference type="EMBL" id="NYD42246.1"/>
    </source>
</evidence>
<feature type="transmembrane region" description="Helical" evidence="1">
    <location>
        <begin position="84"/>
        <end position="101"/>
    </location>
</feature>
<feature type="domain" description="DUF2231" evidence="2">
    <location>
        <begin position="7"/>
        <end position="168"/>
    </location>
</feature>
<evidence type="ECO:0000313" key="4">
    <source>
        <dbReference type="Proteomes" id="UP000535511"/>
    </source>
</evidence>
<dbReference type="Pfam" id="PF09990">
    <property type="entry name" value="DUF2231"/>
    <property type="match status" value="1"/>
</dbReference>
<evidence type="ECO:0000259" key="2">
    <source>
        <dbReference type="Pfam" id="PF09990"/>
    </source>
</evidence>
<protein>
    <submittedName>
        <fullName evidence="3">Putative membrane protein</fullName>
    </submittedName>
</protein>
<keyword evidence="1" id="KW-0812">Transmembrane</keyword>
<reference evidence="3 4" key="1">
    <citation type="submission" date="2020-07" db="EMBL/GenBank/DDBJ databases">
        <title>Sequencing the genomes of 1000 actinobacteria strains.</title>
        <authorList>
            <person name="Klenk H.-P."/>
        </authorList>
    </citation>
    <scope>NUCLEOTIDE SEQUENCE [LARGE SCALE GENOMIC DNA]</scope>
    <source>
        <strain evidence="3 4">DSM 21350</strain>
    </source>
</reference>
<keyword evidence="4" id="KW-1185">Reference proteome</keyword>
<dbReference type="Proteomes" id="UP000535511">
    <property type="component" value="Unassembled WGS sequence"/>
</dbReference>
<feature type="transmembrane region" description="Helical" evidence="1">
    <location>
        <begin position="45"/>
        <end position="64"/>
    </location>
</feature>
<keyword evidence="1" id="KW-0472">Membrane</keyword>
<organism evidence="3 4">
    <name type="scientific">Nocardioides panaciterrulae</name>
    <dbReference type="NCBI Taxonomy" id="661492"/>
    <lineage>
        <taxon>Bacteria</taxon>
        <taxon>Bacillati</taxon>
        <taxon>Actinomycetota</taxon>
        <taxon>Actinomycetes</taxon>
        <taxon>Propionibacteriales</taxon>
        <taxon>Nocardioidaceae</taxon>
        <taxon>Nocardioides</taxon>
    </lineage>
</organism>
<dbReference type="RefSeq" id="WP_179663905.1">
    <property type="nucleotide sequence ID" value="NZ_JACCBG010000001.1"/>
</dbReference>
<gene>
    <name evidence="3" type="ORF">BJZ21_002329</name>
</gene>
<dbReference type="InterPro" id="IPR019251">
    <property type="entry name" value="DUF2231_TM"/>
</dbReference>
<sequence length="177" mass="17924">MFDLINGLPVHTLVVHAVVVLVPLTALGTIALAVRPRWRHHYGPVVVGLGVLSVIFIPIATSSGEALEKRVGNPGEHAELGDQLIWFVIPLVVLAAALVWMDRRAAIATATGTATGTSVAGSSAAGSSATALKVVAVLAVVAALATSVQVYRVGDSGARAAWGSQVQASSSGSGDSD</sequence>
<dbReference type="AlphaFoldDB" id="A0A7Y9JBI8"/>
<proteinExistence type="predicted"/>